<dbReference type="InterPro" id="IPR036412">
    <property type="entry name" value="HAD-like_sf"/>
</dbReference>
<dbReference type="InterPro" id="IPR006439">
    <property type="entry name" value="HAD-SF_hydro_IA"/>
</dbReference>
<dbReference type="CDD" id="cd02588">
    <property type="entry name" value="HAD_L2-DEX"/>
    <property type="match status" value="1"/>
</dbReference>
<evidence type="ECO:0000256" key="2">
    <source>
        <dbReference type="ARBA" id="ARBA00022801"/>
    </source>
</evidence>
<keyword evidence="4" id="KW-1185">Reference proteome</keyword>
<accession>A0ABW3VPU9</accession>
<dbReference type="NCBIfam" id="TIGR01428">
    <property type="entry name" value="HAD_type_II"/>
    <property type="match status" value="1"/>
</dbReference>
<dbReference type="SUPFAM" id="SSF56784">
    <property type="entry name" value="HAD-like"/>
    <property type="match status" value="1"/>
</dbReference>
<comment type="caution">
    <text evidence="3">The sequence shown here is derived from an EMBL/GenBank/DDBJ whole genome shotgun (WGS) entry which is preliminary data.</text>
</comment>
<name>A0ABW3VPU9_9PSEU</name>
<proteinExistence type="inferred from homology"/>
<reference evidence="4" key="1">
    <citation type="journal article" date="2019" name="Int. J. Syst. Evol. Microbiol.">
        <title>The Global Catalogue of Microorganisms (GCM) 10K type strain sequencing project: providing services to taxonomists for standard genome sequencing and annotation.</title>
        <authorList>
            <consortium name="The Broad Institute Genomics Platform"/>
            <consortium name="The Broad Institute Genome Sequencing Center for Infectious Disease"/>
            <person name="Wu L."/>
            <person name="Ma J."/>
        </authorList>
    </citation>
    <scope>NUCLEOTIDE SEQUENCE [LARGE SCALE GENOMIC DNA]</scope>
    <source>
        <strain evidence="4">CCUG 49018</strain>
    </source>
</reference>
<dbReference type="InterPro" id="IPR006328">
    <property type="entry name" value="2-HAD"/>
</dbReference>
<dbReference type="Gene3D" id="1.10.150.240">
    <property type="entry name" value="Putative phosphatase, domain 2"/>
    <property type="match status" value="1"/>
</dbReference>
<organism evidence="3 4">
    <name type="scientific">Pseudonocardia benzenivorans</name>
    <dbReference type="NCBI Taxonomy" id="228005"/>
    <lineage>
        <taxon>Bacteria</taxon>
        <taxon>Bacillati</taxon>
        <taxon>Actinomycetota</taxon>
        <taxon>Actinomycetes</taxon>
        <taxon>Pseudonocardiales</taxon>
        <taxon>Pseudonocardiaceae</taxon>
        <taxon>Pseudonocardia</taxon>
    </lineage>
</organism>
<evidence type="ECO:0000256" key="1">
    <source>
        <dbReference type="ARBA" id="ARBA00008106"/>
    </source>
</evidence>
<dbReference type="EMBL" id="JBHTMB010000224">
    <property type="protein sequence ID" value="MFD1236438.1"/>
    <property type="molecule type" value="Genomic_DNA"/>
</dbReference>
<evidence type="ECO:0000313" key="3">
    <source>
        <dbReference type="EMBL" id="MFD1236438.1"/>
    </source>
</evidence>
<dbReference type="Gene3D" id="3.40.50.1000">
    <property type="entry name" value="HAD superfamily/HAD-like"/>
    <property type="match status" value="1"/>
</dbReference>
<dbReference type="Proteomes" id="UP001597182">
    <property type="component" value="Unassembled WGS sequence"/>
</dbReference>
<gene>
    <name evidence="3" type="ORF">ACFQ34_24395</name>
</gene>
<dbReference type="RefSeq" id="WP_346091702.1">
    <property type="nucleotide sequence ID" value="NZ_BAABKS010000033.1"/>
</dbReference>
<dbReference type="PRINTS" id="PR00413">
    <property type="entry name" value="HADHALOGNASE"/>
</dbReference>
<protein>
    <submittedName>
        <fullName evidence="3">Haloacid dehalogenase type II</fullName>
    </submittedName>
</protein>
<keyword evidence="2" id="KW-0378">Hydrolase</keyword>
<dbReference type="PANTHER" id="PTHR43316">
    <property type="entry name" value="HYDROLASE, HALOACID DELAHOGENASE-RELATED"/>
    <property type="match status" value="1"/>
</dbReference>
<evidence type="ECO:0000313" key="4">
    <source>
        <dbReference type="Proteomes" id="UP001597182"/>
    </source>
</evidence>
<dbReference type="InterPro" id="IPR023214">
    <property type="entry name" value="HAD_sf"/>
</dbReference>
<dbReference type="PANTHER" id="PTHR43316:SF3">
    <property type="entry name" value="HALOACID DEHALOGENASE, TYPE II (AFU_ORTHOLOGUE AFUA_2G07750)-RELATED"/>
    <property type="match status" value="1"/>
</dbReference>
<dbReference type="InterPro" id="IPR051540">
    <property type="entry name" value="S-2-haloacid_dehalogenase"/>
</dbReference>
<dbReference type="Pfam" id="PF00702">
    <property type="entry name" value="Hydrolase"/>
    <property type="match status" value="1"/>
</dbReference>
<sequence>MAADVAAVWRGAQLDYAFRVTIMDAYEDFAGLTRRALDFALLDRGLDLDPQVRAGLVSAYDRLPTFPDVAAGLAALAAAGTECVLLSNGSPTMLAACLRTAGLAPWFSHVISVDDVRVYKPHPAVYRHAAAVTGRPVESIRLVSCNPFDIVGAARAGMRTAWIDRSGRTFDTLGRLPDVVVRELSELAALRTPAAG</sequence>
<comment type="similarity">
    <text evidence="1">Belongs to the HAD-like hydrolase superfamily. S-2-haloalkanoic acid dehalogenase family.</text>
</comment>
<dbReference type="NCBIfam" id="TIGR01493">
    <property type="entry name" value="HAD-SF-IA-v2"/>
    <property type="match status" value="1"/>
</dbReference>
<dbReference type="InterPro" id="IPR023198">
    <property type="entry name" value="PGP-like_dom2"/>
</dbReference>